<gene>
    <name evidence="7" type="ORF">ATZ33_00980</name>
    <name evidence="8" type="ORF">RV15_GL002628</name>
</gene>
<sequence>MKQNRKVRVITLLLLAFLVVTGCTSNDKKTTASTNSSNQAEEHHLLIAAAASLESVMEKQIIPAFLKDNPGTTIEGNYDSSGKLQSQIEKGLEADLFFSAATKQMDTLVSQKLIDKNSVVPLLQNQLVMIVPSTSDVDWKDFSDLKKAEMIAVGDPASVPAGQYAEKGLEALGDWAYVKEHASFGTNVTEVLNWVAKGSAQAGLVYATDAASNDKVKVVADLPEDTLNEPIIYPVGIVEKSKEKATAEKFITFLESKEVAKYFEDTGFIINK</sequence>
<dbReference type="OrthoDB" id="9785015at2"/>
<dbReference type="AlphaFoldDB" id="A0A0S3K6X8"/>
<keyword evidence="9" id="KW-1185">Reference proteome</keyword>
<dbReference type="NCBIfam" id="TIGR01256">
    <property type="entry name" value="modA"/>
    <property type="match status" value="1"/>
</dbReference>
<dbReference type="Proteomes" id="UP000065511">
    <property type="component" value="Chromosome"/>
</dbReference>
<dbReference type="KEGG" id="ess:ATZ33_00980"/>
<dbReference type="InterPro" id="IPR005950">
    <property type="entry name" value="ModA"/>
</dbReference>
<name>A0A0S3K6X8_9ENTE</name>
<feature type="binding site" evidence="5">
    <location>
        <position position="52"/>
    </location>
    <ligand>
        <name>molybdate</name>
        <dbReference type="ChEBI" id="CHEBI:36264"/>
    </ligand>
</feature>
<feature type="chain" id="PRO_5044546791" evidence="6">
    <location>
        <begin position="26"/>
        <end position="272"/>
    </location>
</feature>
<feature type="binding site" evidence="5">
    <location>
        <position position="188"/>
    </location>
    <ligand>
        <name>molybdate</name>
        <dbReference type="ChEBI" id="CHEBI:36264"/>
    </ligand>
</feature>
<dbReference type="FunFam" id="3.40.190.10:FF:000035">
    <property type="entry name" value="Molybdate ABC transporter substrate-binding protein"/>
    <property type="match status" value="1"/>
</dbReference>
<dbReference type="Proteomes" id="UP000183039">
    <property type="component" value="Unassembled WGS sequence"/>
</dbReference>
<dbReference type="GO" id="GO:1901359">
    <property type="term" value="F:tungstate binding"/>
    <property type="evidence" value="ECO:0007669"/>
    <property type="project" value="UniProtKB-ARBA"/>
</dbReference>
<evidence type="ECO:0000313" key="9">
    <source>
        <dbReference type="Proteomes" id="UP000065511"/>
    </source>
</evidence>
<protein>
    <submittedName>
        <fullName evidence="8">Molybdate ABC transporter, periplasmic molybdate-binding protein</fullName>
    </submittedName>
    <submittedName>
        <fullName evidence="7">Molybdenum ABC transporter substrate-binding protein</fullName>
    </submittedName>
</protein>
<dbReference type="EMBL" id="CP013614">
    <property type="protein sequence ID" value="ALS00003.1"/>
    <property type="molecule type" value="Genomic_DNA"/>
</dbReference>
<dbReference type="PIRSF" id="PIRSF004846">
    <property type="entry name" value="ModA"/>
    <property type="match status" value="1"/>
</dbReference>
<reference evidence="8 10" key="1">
    <citation type="submission" date="2014-12" db="EMBL/GenBank/DDBJ databases">
        <title>Draft genome sequences of 29 type strains of Enterococci.</title>
        <authorList>
            <person name="Zhong Z."/>
            <person name="Sun Z."/>
            <person name="Liu W."/>
            <person name="Zhang W."/>
            <person name="Zhang H."/>
        </authorList>
    </citation>
    <scope>NUCLEOTIDE SEQUENCE [LARGE SCALE GENOMIC DNA]</scope>
    <source>
        <strain evidence="8 10">DSM 22801</strain>
    </source>
</reference>
<accession>A0A0S3K6X8</accession>
<dbReference type="InterPro" id="IPR050682">
    <property type="entry name" value="ModA/WtpA"/>
</dbReference>
<feature type="signal peptide" evidence="6">
    <location>
        <begin position="1"/>
        <end position="25"/>
    </location>
</feature>
<feature type="binding site" evidence="5">
    <location>
        <position position="161"/>
    </location>
    <ligand>
        <name>molybdate</name>
        <dbReference type="ChEBI" id="CHEBI:36264"/>
    </ligand>
</feature>
<feature type="binding site" evidence="5">
    <location>
        <position position="206"/>
    </location>
    <ligand>
        <name>molybdate</name>
        <dbReference type="ChEBI" id="CHEBI:36264"/>
    </ligand>
</feature>
<keyword evidence="2 5" id="KW-0500">Molybdenum</keyword>
<dbReference type="Gene3D" id="3.40.190.10">
    <property type="entry name" value="Periplasmic binding protein-like II"/>
    <property type="match status" value="2"/>
</dbReference>
<dbReference type="EMBL" id="JXLC01000004">
    <property type="protein sequence ID" value="OJG92683.1"/>
    <property type="molecule type" value="Genomic_DNA"/>
</dbReference>
<evidence type="ECO:0000256" key="4">
    <source>
        <dbReference type="ARBA" id="ARBA00022729"/>
    </source>
</evidence>
<evidence type="ECO:0000256" key="1">
    <source>
        <dbReference type="ARBA" id="ARBA00009175"/>
    </source>
</evidence>
<evidence type="ECO:0000313" key="7">
    <source>
        <dbReference type="EMBL" id="ALS00003.1"/>
    </source>
</evidence>
<feature type="binding site" evidence="5">
    <location>
        <position position="81"/>
    </location>
    <ligand>
        <name>molybdate</name>
        <dbReference type="ChEBI" id="CHEBI:36264"/>
    </ligand>
</feature>
<proteinExistence type="inferred from homology"/>
<evidence type="ECO:0000313" key="10">
    <source>
        <dbReference type="Proteomes" id="UP000183039"/>
    </source>
</evidence>
<evidence type="ECO:0000256" key="6">
    <source>
        <dbReference type="SAM" id="SignalP"/>
    </source>
</evidence>
<keyword evidence="4 6" id="KW-0732">Signal</keyword>
<dbReference type="PANTHER" id="PTHR30632">
    <property type="entry name" value="MOLYBDATE-BINDING PERIPLASMIC PROTEIN"/>
    <property type="match status" value="1"/>
</dbReference>
<dbReference type="Pfam" id="PF13531">
    <property type="entry name" value="SBP_bac_11"/>
    <property type="match status" value="1"/>
</dbReference>
<organism evidence="8 10">
    <name type="scientific">Enterococcus silesiacus</name>
    <dbReference type="NCBI Taxonomy" id="332949"/>
    <lineage>
        <taxon>Bacteria</taxon>
        <taxon>Bacillati</taxon>
        <taxon>Bacillota</taxon>
        <taxon>Bacilli</taxon>
        <taxon>Lactobacillales</taxon>
        <taxon>Enterococcaceae</taxon>
        <taxon>Enterococcus</taxon>
    </lineage>
</organism>
<evidence type="ECO:0000313" key="8">
    <source>
        <dbReference type="EMBL" id="OJG92683.1"/>
    </source>
</evidence>
<evidence type="ECO:0000256" key="2">
    <source>
        <dbReference type="ARBA" id="ARBA00022505"/>
    </source>
</evidence>
<dbReference type="PROSITE" id="PS51257">
    <property type="entry name" value="PROKAR_LIPOPROTEIN"/>
    <property type="match status" value="1"/>
</dbReference>
<dbReference type="PANTHER" id="PTHR30632:SF0">
    <property type="entry name" value="SULFATE-BINDING PROTEIN"/>
    <property type="match status" value="1"/>
</dbReference>
<reference evidence="7 9" key="2">
    <citation type="submission" date="2015-12" db="EMBL/GenBank/DDBJ databases">
        <authorList>
            <person name="Lauer A."/>
            <person name="Humrighouse B."/>
            <person name="Loparev V."/>
            <person name="Shewmaker P.L."/>
            <person name="Whitney A.M."/>
            <person name="McLaughlin R.W."/>
        </authorList>
    </citation>
    <scope>NUCLEOTIDE SEQUENCE [LARGE SCALE GENOMIC DNA]</scope>
    <source>
        <strain evidence="7 9">LMG 23085</strain>
    </source>
</reference>
<comment type="similarity">
    <text evidence="1">Belongs to the bacterial solute-binding protein ModA family.</text>
</comment>
<evidence type="ECO:0000256" key="5">
    <source>
        <dbReference type="PIRSR" id="PIRSR004846-1"/>
    </source>
</evidence>
<dbReference type="GO" id="GO:0030973">
    <property type="term" value="F:molybdate ion binding"/>
    <property type="evidence" value="ECO:0007669"/>
    <property type="project" value="TreeGrafter"/>
</dbReference>
<evidence type="ECO:0000256" key="3">
    <source>
        <dbReference type="ARBA" id="ARBA00022723"/>
    </source>
</evidence>
<dbReference type="GO" id="GO:0015689">
    <property type="term" value="P:molybdate ion transport"/>
    <property type="evidence" value="ECO:0007669"/>
    <property type="project" value="InterPro"/>
</dbReference>
<keyword evidence="3 5" id="KW-0479">Metal-binding</keyword>
<dbReference type="GO" id="GO:0046872">
    <property type="term" value="F:metal ion binding"/>
    <property type="evidence" value="ECO:0007669"/>
    <property type="project" value="UniProtKB-KW"/>
</dbReference>
<dbReference type="RefSeq" id="WP_071876689.1">
    <property type="nucleotide sequence ID" value="NZ_JXLC01000004.1"/>
</dbReference>
<dbReference type="SUPFAM" id="SSF53850">
    <property type="entry name" value="Periplasmic binding protein-like II"/>
    <property type="match status" value="1"/>
</dbReference>